<evidence type="ECO:0000313" key="2">
    <source>
        <dbReference type="Proteomes" id="UP000220752"/>
    </source>
</evidence>
<accession>A0A2A6ZBW1</accession>
<proteinExistence type="predicted"/>
<comment type="caution">
    <text evidence="1">The sequence shown here is derived from an EMBL/GenBank/DDBJ whole genome shotgun (WGS) entry which is preliminary data.</text>
</comment>
<protein>
    <recommendedName>
        <fullName evidence="3">Carbohydrate-binding domain-containing protein</fullName>
    </recommendedName>
</protein>
<evidence type="ECO:0008006" key="3">
    <source>
        <dbReference type="Google" id="ProtNLM"/>
    </source>
</evidence>
<gene>
    <name evidence="1" type="ORF">CGS46_07090</name>
</gene>
<dbReference type="InterPro" id="IPR012332">
    <property type="entry name" value="Autotransporter_pectin_lyase_C"/>
</dbReference>
<name>A0A2A6ZBW1_9FIRM</name>
<dbReference type="AlphaFoldDB" id="A0A2A6ZBW1"/>
<dbReference type="Proteomes" id="UP000220752">
    <property type="component" value="Unassembled WGS sequence"/>
</dbReference>
<sequence length="501" mass="51973">MNGYDGTTVYATLQDAHIEYNADSSPTLTTSGNVELTLSGSNTVTHNNTNKRAIDIDDGNGWPDPTPGLLTIKGSGSLTATNTLSSGIRIQNGTLDVTDGTVNVTAADNGIYALGNTVQVSGGTLCATATGEHGIGIKASHNGQVTVSGGKLTASGGSYGIEASENGRVTVSGGTLNASAKETVAITGSSITVNGGVLNLEDNKAPVGILSEDLNVTNGWLTAKDQTVSANNITVSGGVMEAGALNCSQLNVSGGWVEADTLKPRENEASSCTVNLSGGNVKLKSVPDSSFTVNFSERARLTITEPVSESDVSALVEAFKKSDLYTTAYLRYKPTDYYAIPDDVGWDGSYVVYQGTQRDPDPNLATDDNKPLLPSDIVEIGAAPEGDAGGAIAAVVLGSAAVWGGYEVVTRVILNELLPEGAAIPANRGQLALLVWNNAGRPEPAAQPAFADVADADMAKAAQWCVEQGIMEVKSADTFKPEGWTPKFNVIETWNKAFPKH</sequence>
<dbReference type="EMBL" id="NMTQ01000022">
    <property type="protein sequence ID" value="PDX58859.1"/>
    <property type="molecule type" value="Genomic_DNA"/>
</dbReference>
<reference evidence="1 2" key="1">
    <citation type="journal article" date="2017" name="Front. Microbiol.">
        <title>New Insights into the Diversity of the Genus Faecalibacterium.</title>
        <authorList>
            <person name="Benevides L."/>
            <person name="Burman S."/>
            <person name="Martin R."/>
            <person name="Robert V."/>
            <person name="Thomas M."/>
            <person name="Miquel S."/>
            <person name="Chain F."/>
            <person name="Sokol H."/>
            <person name="Bermudez-Humaran L.G."/>
            <person name="Morrison M."/>
            <person name="Langella P."/>
            <person name="Azevedo V.A."/>
            <person name="Chatel J.M."/>
            <person name="Soares S."/>
        </authorList>
    </citation>
    <scope>NUCLEOTIDE SEQUENCE [LARGE SCALE GENOMIC DNA]</scope>
    <source>
        <strain evidence="2">CNCM I-4540</strain>
    </source>
</reference>
<dbReference type="Gene3D" id="2.160.20.20">
    <property type="match status" value="1"/>
</dbReference>
<organism evidence="1 2">
    <name type="scientific">Faecalibacterium langellae</name>
    <dbReference type="NCBI Taxonomy" id="3435293"/>
    <lineage>
        <taxon>Bacteria</taxon>
        <taxon>Bacillati</taxon>
        <taxon>Bacillota</taxon>
        <taxon>Clostridia</taxon>
        <taxon>Eubacteriales</taxon>
        <taxon>Oscillospiraceae</taxon>
        <taxon>Faecalibacterium</taxon>
    </lineage>
</organism>
<evidence type="ECO:0000313" key="1">
    <source>
        <dbReference type="EMBL" id="PDX58859.1"/>
    </source>
</evidence>
<keyword evidence="2" id="KW-1185">Reference proteome</keyword>